<keyword evidence="3" id="KW-0375">Hydrogen ion transport</keyword>
<evidence type="ECO:0000256" key="2">
    <source>
        <dbReference type="ARBA" id="ARBA00022448"/>
    </source>
</evidence>
<comment type="subcellular location">
    <subcellularLocation>
        <location evidence="1">Membrane</location>
    </subcellularLocation>
</comment>
<keyword evidence="6" id="KW-0066">ATP synthesis</keyword>
<accession>A0A1F5GCD4</accession>
<evidence type="ECO:0000256" key="6">
    <source>
        <dbReference type="ARBA" id="ARBA00023310"/>
    </source>
</evidence>
<comment type="caution">
    <text evidence="7">The sequence shown here is derived from an EMBL/GenBank/DDBJ whole genome shotgun (WGS) entry which is preliminary data.</text>
</comment>
<reference evidence="7 8" key="1">
    <citation type="journal article" date="2016" name="Nat. Commun.">
        <title>Thousands of microbial genomes shed light on interconnected biogeochemical processes in an aquifer system.</title>
        <authorList>
            <person name="Anantharaman K."/>
            <person name="Brown C.T."/>
            <person name="Hug L.A."/>
            <person name="Sharon I."/>
            <person name="Castelle C.J."/>
            <person name="Probst A.J."/>
            <person name="Thomas B.C."/>
            <person name="Singh A."/>
            <person name="Wilkins M.J."/>
            <person name="Karaoz U."/>
            <person name="Brodie E.L."/>
            <person name="Williams K.H."/>
            <person name="Hubbard S.S."/>
            <person name="Banfield J.F."/>
        </authorList>
    </citation>
    <scope>NUCLEOTIDE SEQUENCE [LARGE SCALE GENOMIC DNA]</scope>
</reference>
<dbReference type="GO" id="GO:0046933">
    <property type="term" value="F:proton-transporting ATP synthase activity, rotational mechanism"/>
    <property type="evidence" value="ECO:0007669"/>
    <property type="project" value="InterPro"/>
</dbReference>
<evidence type="ECO:0000256" key="5">
    <source>
        <dbReference type="ARBA" id="ARBA00023136"/>
    </source>
</evidence>
<proteinExistence type="predicted"/>
<keyword evidence="2" id="KW-0813">Transport</keyword>
<evidence type="ECO:0000313" key="8">
    <source>
        <dbReference type="Proteomes" id="UP000178577"/>
    </source>
</evidence>
<dbReference type="AlphaFoldDB" id="A0A1F5GCD4"/>
<gene>
    <name evidence="7" type="ORF">A2693_03110</name>
</gene>
<keyword evidence="5" id="KW-0472">Membrane</keyword>
<dbReference type="Proteomes" id="UP000178577">
    <property type="component" value="Unassembled WGS sequence"/>
</dbReference>
<evidence type="ECO:0000256" key="4">
    <source>
        <dbReference type="ARBA" id="ARBA00023065"/>
    </source>
</evidence>
<evidence type="ECO:0000256" key="3">
    <source>
        <dbReference type="ARBA" id="ARBA00022781"/>
    </source>
</evidence>
<dbReference type="Pfam" id="PF00213">
    <property type="entry name" value="OSCP"/>
    <property type="match status" value="1"/>
</dbReference>
<evidence type="ECO:0000256" key="1">
    <source>
        <dbReference type="ARBA" id="ARBA00004370"/>
    </source>
</evidence>
<dbReference type="GO" id="GO:0016020">
    <property type="term" value="C:membrane"/>
    <property type="evidence" value="ECO:0007669"/>
    <property type="project" value="UniProtKB-SubCell"/>
</dbReference>
<organism evidence="7 8">
    <name type="scientific">Candidatus Curtissbacteria bacterium RIFCSPHIGHO2_01_FULL_40_12</name>
    <dbReference type="NCBI Taxonomy" id="1797710"/>
    <lineage>
        <taxon>Bacteria</taxon>
        <taxon>Candidatus Curtissiibacteriota</taxon>
    </lineage>
</organism>
<dbReference type="EMBL" id="MFAY01000008">
    <property type="protein sequence ID" value="OGD89487.1"/>
    <property type="molecule type" value="Genomic_DNA"/>
</dbReference>
<keyword evidence="4" id="KW-0406">Ion transport</keyword>
<evidence type="ECO:0000313" key="7">
    <source>
        <dbReference type="EMBL" id="OGD89487.1"/>
    </source>
</evidence>
<name>A0A1F5GCD4_9BACT</name>
<sequence>MNSSKKKSQVAKFLFKKSLKNGNVDPLRVHHILKIVGNLKPPESVVILKNYKRLIKEKIAKEEVIIEIPKKPANSKVFEQQLLKMTKAKKIIYKLNPKIVFGAKITHGDWIYDTTLQTKLEQLTIR</sequence>
<protein>
    <submittedName>
        <fullName evidence="7">Uncharacterized protein</fullName>
    </submittedName>
</protein>
<dbReference type="InterPro" id="IPR000711">
    <property type="entry name" value="ATPase_OSCP/dsu"/>
</dbReference>